<feature type="transmembrane region" description="Helical" evidence="1">
    <location>
        <begin position="20"/>
        <end position="44"/>
    </location>
</feature>
<dbReference type="PANTHER" id="PTHR34219:SF9">
    <property type="entry name" value="IRON-REGULATED INNER MEMBRANE PROTEIN"/>
    <property type="match status" value="1"/>
</dbReference>
<protein>
    <submittedName>
        <fullName evidence="2">Putative iron-regulated membrane protein</fullName>
    </submittedName>
</protein>
<keyword evidence="1" id="KW-1133">Transmembrane helix</keyword>
<evidence type="ECO:0000313" key="3">
    <source>
        <dbReference type="Proteomes" id="UP000543030"/>
    </source>
</evidence>
<comment type="caution">
    <text evidence="2">The sequence shown here is derived from an EMBL/GenBank/DDBJ whole genome shotgun (WGS) entry which is preliminary data.</text>
</comment>
<dbReference type="PANTHER" id="PTHR34219">
    <property type="entry name" value="IRON-REGULATED INNER MEMBRANE PROTEIN-RELATED"/>
    <property type="match status" value="1"/>
</dbReference>
<proteinExistence type="predicted"/>
<keyword evidence="1" id="KW-0472">Membrane</keyword>
<feature type="transmembrane region" description="Helical" evidence="1">
    <location>
        <begin position="153"/>
        <end position="171"/>
    </location>
</feature>
<dbReference type="AlphaFoldDB" id="A0A840RMD1"/>
<organism evidence="2 3">
    <name type="scientific">Silvimonas terrae</name>
    <dbReference type="NCBI Taxonomy" id="300266"/>
    <lineage>
        <taxon>Bacteria</taxon>
        <taxon>Pseudomonadati</taxon>
        <taxon>Pseudomonadota</taxon>
        <taxon>Betaproteobacteria</taxon>
        <taxon>Neisseriales</taxon>
        <taxon>Chitinibacteraceae</taxon>
        <taxon>Silvimonas</taxon>
    </lineage>
</organism>
<feature type="transmembrane region" description="Helical" evidence="1">
    <location>
        <begin position="420"/>
        <end position="440"/>
    </location>
</feature>
<dbReference type="RefSeq" id="WP_184103512.1">
    <property type="nucleotide sequence ID" value="NZ_JACHHN010000012.1"/>
</dbReference>
<keyword evidence="1" id="KW-0812">Transmembrane</keyword>
<dbReference type="InterPro" id="IPR005625">
    <property type="entry name" value="PepSY-ass_TM"/>
</dbReference>
<feature type="transmembrane region" description="Helical" evidence="1">
    <location>
        <begin position="481"/>
        <end position="504"/>
    </location>
</feature>
<feature type="transmembrane region" description="Helical" evidence="1">
    <location>
        <begin position="389"/>
        <end position="414"/>
    </location>
</feature>
<feature type="transmembrane region" description="Helical" evidence="1">
    <location>
        <begin position="192"/>
        <end position="218"/>
    </location>
</feature>
<dbReference type="Pfam" id="PF03929">
    <property type="entry name" value="PepSY_TM"/>
    <property type="match status" value="1"/>
</dbReference>
<dbReference type="EMBL" id="JACHHN010000012">
    <property type="protein sequence ID" value="MBB5193650.1"/>
    <property type="molecule type" value="Genomic_DNA"/>
</dbReference>
<dbReference type="Proteomes" id="UP000543030">
    <property type="component" value="Unassembled WGS sequence"/>
</dbReference>
<sequence>MRWLKVPSVSAATLRLYTTLHTWTGLFAGLALFVAFYAGAITVFQDDVAIWQNAANRGSQMETPADGQRLIEKVIAAHPDAKARLSLQLPEETGAHYVAWWFDTAKNDWQNATLAHLEGSAKPVSDLTIFINAIHYSLGIPVGGIYFMGVVSVLYGLALVSGLLIHLPRLSKDLLALRAGKNLKRLWQDAHNLIGVVSLPFHMIFAITGAALCLYGTILMGFNSLAYDGQLMGKMNNALDVVSGAPAAGKAAAMLPLPEILARAKAQQPDFDATALSLFNYGDANAEAAVHGNSERSLAPYGNIGVHLVDGRITNTQVARERDVNHATMSGAYSLHFGSFGHYAVKWLYFVLGLMGAFLFYSGNLLWIESRRKHRAAEQGRAPYHMAQATVGVCLGTCMGVSGAFVAAQLGAALGLDIPVFERLVCYSLFFAALAISFWLPPIVAATRLLMATAIVTWCVPLANGVITGDQMLLTPWRGQWQVFGVDAVATLLGCAFMYLAYLVRQRQRNGQANSVWAMQAAPPRRVVAANTA</sequence>
<evidence type="ECO:0000313" key="2">
    <source>
        <dbReference type="EMBL" id="MBB5193650.1"/>
    </source>
</evidence>
<gene>
    <name evidence="2" type="ORF">HNQ50_004408</name>
</gene>
<reference evidence="2 3" key="1">
    <citation type="submission" date="2020-08" db="EMBL/GenBank/DDBJ databases">
        <title>Genomic Encyclopedia of Type Strains, Phase IV (KMG-IV): sequencing the most valuable type-strain genomes for metagenomic binning, comparative biology and taxonomic classification.</title>
        <authorList>
            <person name="Goeker M."/>
        </authorList>
    </citation>
    <scope>NUCLEOTIDE SEQUENCE [LARGE SCALE GENOMIC DNA]</scope>
    <source>
        <strain evidence="2 3">DSM 18233</strain>
    </source>
</reference>
<evidence type="ECO:0000256" key="1">
    <source>
        <dbReference type="SAM" id="Phobius"/>
    </source>
</evidence>
<feature type="transmembrane region" description="Helical" evidence="1">
    <location>
        <begin position="347"/>
        <end position="368"/>
    </location>
</feature>
<keyword evidence="3" id="KW-1185">Reference proteome</keyword>
<name>A0A840RMD1_9NEIS</name>
<accession>A0A840RMD1</accession>